<comment type="caution">
    <text evidence="1">The sequence shown here is derived from an EMBL/GenBank/DDBJ whole genome shotgun (WGS) entry which is preliminary data.</text>
</comment>
<accession>A0A939PCJ7</accession>
<dbReference type="AlphaFoldDB" id="A0A939PCJ7"/>
<protein>
    <submittedName>
        <fullName evidence="1">Uncharacterized protein</fullName>
    </submittedName>
</protein>
<sequence>MLIGSDLQVGPSGLPISFVCGNSPMQLGSRTLCGETALSSLHVQVRRPARAYPPVRGGA</sequence>
<keyword evidence="2" id="KW-1185">Reference proteome</keyword>
<evidence type="ECO:0000313" key="2">
    <source>
        <dbReference type="Proteomes" id="UP000669179"/>
    </source>
</evidence>
<dbReference type="Proteomes" id="UP000669179">
    <property type="component" value="Unassembled WGS sequence"/>
</dbReference>
<evidence type="ECO:0000313" key="1">
    <source>
        <dbReference type="EMBL" id="MBO2447164.1"/>
    </source>
</evidence>
<gene>
    <name evidence="1" type="ORF">J4573_08710</name>
</gene>
<proteinExistence type="predicted"/>
<reference evidence="1" key="1">
    <citation type="submission" date="2021-03" db="EMBL/GenBank/DDBJ databases">
        <authorList>
            <person name="Kanchanasin P."/>
            <person name="Saeng-In P."/>
            <person name="Phongsopitanun W."/>
            <person name="Yuki M."/>
            <person name="Kudo T."/>
            <person name="Ohkuma M."/>
            <person name="Tanasupawat S."/>
        </authorList>
    </citation>
    <scope>NUCLEOTIDE SEQUENCE</scope>
    <source>
        <strain evidence="1">GKU 128</strain>
    </source>
</reference>
<dbReference type="EMBL" id="JAGEOJ010000003">
    <property type="protein sequence ID" value="MBO2447164.1"/>
    <property type="molecule type" value="Genomic_DNA"/>
</dbReference>
<organism evidence="1 2">
    <name type="scientific">Actinomadura barringtoniae</name>
    <dbReference type="NCBI Taxonomy" id="1427535"/>
    <lineage>
        <taxon>Bacteria</taxon>
        <taxon>Bacillati</taxon>
        <taxon>Actinomycetota</taxon>
        <taxon>Actinomycetes</taxon>
        <taxon>Streptosporangiales</taxon>
        <taxon>Thermomonosporaceae</taxon>
        <taxon>Actinomadura</taxon>
    </lineage>
</organism>
<name>A0A939PCJ7_9ACTN</name>
<dbReference type="RefSeq" id="WP_208254764.1">
    <property type="nucleotide sequence ID" value="NZ_JAGEOJ010000003.1"/>
</dbReference>